<dbReference type="InterPro" id="IPR014858">
    <property type="entry name" value="BrxB"/>
</dbReference>
<dbReference type="AlphaFoldDB" id="A0A410QB18"/>
<gene>
    <name evidence="1" type="ORF">EQM13_05935</name>
</gene>
<name>A0A410QB18_9FIRM</name>
<dbReference type="EMBL" id="CP035282">
    <property type="protein sequence ID" value="QAT61157.1"/>
    <property type="molecule type" value="Genomic_DNA"/>
</dbReference>
<sequence>MKESKKTLEQRLDQIQIEIDKKDFRKNKGMGNEIGYYIFDYSEREELKVREYIKYLKEKNNPNITGYKLLVYDLYDLMIDYIEKEGLLEKCINMEEEYGLEYLIISVAELLNMDDSRNFFTDYIEENTPENAVVFITGVGKIFPFVRAHDILNKLSQVFDRAPVVLFYPGKYDGQTLILFSEFEDNHYYRAFPLVK</sequence>
<protein>
    <submittedName>
        <fullName evidence="1">DUF1788 domain-containing protein</fullName>
    </submittedName>
</protein>
<dbReference type="Proteomes" id="UP000287969">
    <property type="component" value="Chromosome"/>
</dbReference>
<proteinExistence type="predicted"/>
<evidence type="ECO:0000313" key="2">
    <source>
        <dbReference type="Proteomes" id="UP000287969"/>
    </source>
</evidence>
<dbReference type="Pfam" id="PF08747">
    <property type="entry name" value="BrxB"/>
    <property type="match status" value="1"/>
</dbReference>
<organism evidence="1 2">
    <name type="scientific">Acidilutibacter cellobiosedens</name>
    <dbReference type="NCBI Taxonomy" id="2507161"/>
    <lineage>
        <taxon>Bacteria</taxon>
        <taxon>Bacillati</taxon>
        <taxon>Bacillota</taxon>
        <taxon>Tissierellia</taxon>
        <taxon>Tissierellales</taxon>
        <taxon>Acidilutibacteraceae</taxon>
        <taxon>Acidilutibacter</taxon>
    </lineage>
</organism>
<accession>A0A410QB18</accession>
<dbReference type="OrthoDB" id="1093513at2"/>
<keyword evidence="2" id="KW-1185">Reference proteome</keyword>
<dbReference type="KEGG" id="spoa:EQM13_05935"/>
<dbReference type="RefSeq" id="WP_128752228.1">
    <property type="nucleotide sequence ID" value="NZ_CP035282.1"/>
</dbReference>
<reference evidence="2" key="1">
    <citation type="submission" date="2019-01" db="EMBL/GenBank/DDBJ databases">
        <title>Draft genomes of a novel of Sporanaerobacter strains.</title>
        <authorList>
            <person name="Ma S."/>
        </authorList>
    </citation>
    <scope>NUCLEOTIDE SEQUENCE [LARGE SCALE GENOMIC DNA]</scope>
    <source>
        <strain evidence="2">NJN-17</strain>
    </source>
</reference>
<evidence type="ECO:0000313" key="1">
    <source>
        <dbReference type="EMBL" id="QAT61157.1"/>
    </source>
</evidence>